<protein>
    <submittedName>
        <fullName evidence="1">Uncharacterized protein</fullName>
    </submittedName>
</protein>
<organism evidence="1 2">
    <name type="scientific">Roseivivax marinus</name>
    <dbReference type="NCBI Taxonomy" id="1379903"/>
    <lineage>
        <taxon>Bacteria</taxon>
        <taxon>Pseudomonadati</taxon>
        <taxon>Pseudomonadota</taxon>
        <taxon>Alphaproteobacteria</taxon>
        <taxon>Rhodobacterales</taxon>
        <taxon>Roseobacteraceae</taxon>
        <taxon>Roseivivax</taxon>
    </lineage>
</organism>
<reference evidence="1 2" key="1">
    <citation type="journal article" date="2014" name="Antonie Van Leeuwenhoek">
        <title>Roseivivax atlanticus sp. nov., isolated from surface seawater of the Atlantic Ocean.</title>
        <authorList>
            <person name="Li G."/>
            <person name="Lai Q."/>
            <person name="Liu X."/>
            <person name="Sun F."/>
            <person name="Shao Z."/>
        </authorList>
    </citation>
    <scope>NUCLEOTIDE SEQUENCE [LARGE SCALE GENOMIC DNA]</scope>
    <source>
        <strain evidence="1 2">22II-s10s</strain>
    </source>
</reference>
<comment type="caution">
    <text evidence="1">The sequence shown here is derived from an EMBL/GenBank/DDBJ whole genome shotgun (WGS) entry which is preliminary data.</text>
</comment>
<evidence type="ECO:0000313" key="1">
    <source>
        <dbReference type="EMBL" id="ETW10749.1"/>
    </source>
</evidence>
<dbReference type="eggNOG" id="ENOG5033B1Z">
    <property type="taxonomic scope" value="Bacteria"/>
</dbReference>
<evidence type="ECO:0000313" key="2">
    <source>
        <dbReference type="Proteomes" id="UP000019063"/>
    </source>
</evidence>
<proteinExistence type="predicted"/>
<sequence>HGYAQVSGPNGGQFITVLADHHIANRKLYRERIWKPARAMHEEVGSFAAWRRVLVEIEVYDGRLFFPDQRPFRHEEICEMFPDVGNRWMGLFLEAAPCGTAPKRYASPITYNRVRVIELYSRLHGAANSFAA</sequence>
<dbReference type="EMBL" id="AQQW01000025">
    <property type="protein sequence ID" value="ETW10749.1"/>
    <property type="molecule type" value="Genomic_DNA"/>
</dbReference>
<name>W4HDD5_9RHOB</name>
<keyword evidence="2" id="KW-1185">Reference proteome</keyword>
<gene>
    <name evidence="1" type="ORF">ATO8_20479</name>
</gene>
<dbReference type="RefSeq" id="WP_043847326.1">
    <property type="nucleotide sequence ID" value="NZ_AQQW01000025.1"/>
</dbReference>
<dbReference type="AlphaFoldDB" id="W4HDD5"/>
<accession>W4HDD5</accession>
<feature type="non-terminal residue" evidence="1">
    <location>
        <position position="1"/>
    </location>
</feature>
<dbReference type="Proteomes" id="UP000019063">
    <property type="component" value="Unassembled WGS sequence"/>
</dbReference>